<comment type="domain">
    <text evidence="10">The C-terminal coiled-coil domain is crucial for aminoacylation activity.</text>
</comment>
<gene>
    <name evidence="10" type="primary">valS</name>
    <name evidence="13" type="ORF">IAC77_01530</name>
</gene>
<dbReference type="SUPFAM" id="SSF52374">
    <property type="entry name" value="Nucleotidylyl transferase"/>
    <property type="match status" value="1"/>
</dbReference>
<keyword evidence="4 10" id="KW-0436">Ligase</keyword>
<name>A0A940DDD0_9PROT</name>
<protein>
    <recommendedName>
        <fullName evidence="10">Valine--tRNA ligase</fullName>
        <ecNumber evidence="10">6.1.1.9</ecNumber>
    </recommendedName>
    <alternativeName>
        <fullName evidence="10">Valyl-tRNA synthetase</fullName>
        <shortName evidence="10">ValRS</shortName>
    </alternativeName>
</protein>
<evidence type="ECO:0000256" key="7">
    <source>
        <dbReference type="ARBA" id="ARBA00022917"/>
    </source>
</evidence>
<evidence type="ECO:0000256" key="1">
    <source>
        <dbReference type="ARBA" id="ARBA00004496"/>
    </source>
</evidence>
<dbReference type="GO" id="GO:0002161">
    <property type="term" value="F:aminoacyl-tRNA deacylase activity"/>
    <property type="evidence" value="ECO:0007669"/>
    <property type="project" value="InterPro"/>
</dbReference>
<dbReference type="InterPro" id="IPR002300">
    <property type="entry name" value="aa-tRNA-synth_Ia"/>
</dbReference>
<feature type="short sequence motif" description="'HIGH' region" evidence="10">
    <location>
        <begin position="46"/>
        <end position="56"/>
    </location>
</feature>
<organism evidence="13 14">
    <name type="scientific">Candidatus Enterousia excrementavium</name>
    <dbReference type="NCBI Taxonomy" id="2840789"/>
    <lineage>
        <taxon>Bacteria</taxon>
        <taxon>Pseudomonadati</taxon>
        <taxon>Pseudomonadota</taxon>
        <taxon>Alphaproteobacteria</taxon>
        <taxon>Candidatus Enterousia</taxon>
    </lineage>
</organism>
<dbReference type="InterPro" id="IPR013155">
    <property type="entry name" value="M/V/L/I-tRNA-synth_anticd-bd"/>
</dbReference>
<dbReference type="SUPFAM" id="SSF50677">
    <property type="entry name" value="ValRS/IleRS/LeuRS editing domain"/>
    <property type="match status" value="1"/>
</dbReference>
<dbReference type="NCBIfam" id="NF004349">
    <property type="entry name" value="PRK05729.1"/>
    <property type="match status" value="1"/>
</dbReference>
<dbReference type="FunFam" id="3.40.50.620:FF:000032">
    <property type="entry name" value="Valine--tRNA ligase"/>
    <property type="match status" value="1"/>
</dbReference>
<evidence type="ECO:0000313" key="13">
    <source>
        <dbReference type="EMBL" id="MBO8407125.1"/>
    </source>
</evidence>
<dbReference type="GO" id="GO:0005524">
    <property type="term" value="F:ATP binding"/>
    <property type="evidence" value="ECO:0007669"/>
    <property type="project" value="UniProtKB-UniRule"/>
</dbReference>
<dbReference type="HAMAP" id="MF_02004">
    <property type="entry name" value="Val_tRNA_synth_type1"/>
    <property type="match status" value="1"/>
</dbReference>
<dbReference type="GO" id="GO:0004832">
    <property type="term" value="F:valine-tRNA ligase activity"/>
    <property type="evidence" value="ECO:0007669"/>
    <property type="project" value="UniProtKB-UniRule"/>
</dbReference>
<reference evidence="13" key="1">
    <citation type="submission" date="2020-10" db="EMBL/GenBank/DDBJ databases">
        <authorList>
            <person name="Gilroy R."/>
        </authorList>
    </citation>
    <scope>NUCLEOTIDE SEQUENCE</scope>
    <source>
        <strain evidence="13">B1-16210</strain>
    </source>
</reference>
<evidence type="ECO:0000256" key="2">
    <source>
        <dbReference type="ARBA" id="ARBA00011245"/>
    </source>
</evidence>
<dbReference type="PROSITE" id="PS00178">
    <property type="entry name" value="AA_TRNA_LIGASE_I"/>
    <property type="match status" value="1"/>
</dbReference>
<dbReference type="PANTHER" id="PTHR11946:SF93">
    <property type="entry name" value="VALINE--TRNA LIGASE, CHLOROPLASTIC_MITOCHONDRIAL 2"/>
    <property type="match status" value="1"/>
</dbReference>
<comment type="function">
    <text evidence="10">Catalyzes the attachment of valine to tRNA(Val). As ValRS can inadvertently accommodate and process structurally similar amino acids such as threonine, to avoid such errors, it has a 'posttransfer' editing activity that hydrolyzes mischarged Thr-tRNA(Val) in a tRNA-dependent manner.</text>
</comment>
<dbReference type="InterPro" id="IPR002303">
    <property type="entry name" value="Valyl-tRNA_ligase"/>
</dbReference>
<dbReference type="GO" id="GO:0005829">
    <property type="term" value="C:cytosol"/>
    <property type="evidence" value="ECO:0007669"/>
    <property type="project" value="TreeGrafter"/>
</dbReference>
<keyword evidence="8 10" id="KW-0030">Aminoacyl-tRNA synthetase</keyword>
<comment type="subunit">
    <text evidence="2 10">Monomer.</text>
</comment>
<dbReference type="EC" id="6.1.1.9" evidence="10"/>
<evidence type="ECO:0000256" key="9">
    <source>
        <dbReference type="ARBA" id="ARBA00047552"/>
    </source>
</evidence>
<feature type="binding site" evidence="10">
    <location>
        <position position="529"/>
    </location>
    <ligand>
        <name>ATP</name>
        <dbReference type="ChEBI" id="CHEBI:30616"/>
    </ligand>
</feature>
<reference evidence="13" key="2">
    <citation type="journal article" date="2021" name="PeerJ">
        <title>Extensive microbial diversity within the chicken gut microbiome revealed by metagenomics and culture.</title>
        <authorList>
            <person name="Gilroy R."/>
            <person name="Ravi A."/>
            <person name="Getino M."/>
            <person name="Pursley I."/>
            <person name="Horton D.L."/>
            <person name="Alikhan N.F."/>
            <person name="Baker D."/>
            <person name="Gharbi K."/>
            <person name="Hall N."/>
            <person name="Watson M."/>
            <person name="Adriaenssens E.M."/>
            <person name="Foster-Nyarko E."/>
            <person name="Jarju S."/>
            <person name="Secka A."/>
            <person name="Antonio M."/>
            <person name="Oren A."/>
            <person name="Chaudhuri R.R."/>
            <person name="La Ragione R."/>
            <person name="Hildebrand F."/>
            <person name="Pallen M.J."/>
        </authorList>
    </citation>
    <scope>NUCLEOTIDE SEQUENCE</scope>
    <source>
        <strain evidence="13">B1-16210</strain>
    </source>
</reference>
<evidence type="ECO:0000259" key="11">
    <source>
        <dbReference type="Pfam" id="PF00133"/>
    </source>
</evidence>
<evidence type="ECO:0000256" key="3">
    <source>
        <dbReference type="ARBA" id="ARBA00022490"/>
    </source>
</evidence>
<proteinExistence type="inferred from homology"/>
<evidence type="ECO:0000256" key="4">
    <source>
        <dbReference type="ARBA" id="ARBA00022598"/>
    </source>
</evidence>
<evidence type="ECO:0000256" key="8">
    <source>
        <dbReference type="ARBA" id="ARBA00023146"/>
    </source>
</evidence>
<dbReference type="EMBL" id="JADINE010000023">
    <property type="protein sequence ID" value="MBO8407125.1"/>
    <property type="molecule type" value="Genomic_DNA"/>
</dbReference>
<comment type="similarity">
    <text evidence="10">Belongs to the class-I aminoacyl-tRNA synthetase family. ValS type 1 subfamily.</text>
</comment>
<dbReference type="Pfam" id="PF00133">
    <property type="entry name" value="tRNA-synt_1"/>
    <property type="match status" value="1"/>
</dbReference>
<comment type="catalytic activity">
    <reaction evidence="9 10">
        <text>tRNA(Val) + L-valine + ATP = L-valyl-tRNA(Val) + AMP + diphosphate</text>
        <dbReference type="Rhea" id="RHEA:10704"/>
        <dbReference type="Rhea" id="RHEA-COMP:9672"/>
        <dbReference type="Rhea" id="RHEA-COMP:9708"/>
        <dbReference type="ChEBI" id="CHEBI:30616"/>
        <dbReference type="ChEBI" id="CHEBI:33019"/>
        <dbReference type="ChEBI" id="CHEBI:57762"/>
        <dbReference type="ChEBI" id="CHEBI:78442"/>
        <dbReference type="ChEBI" id="CHEBI:78537"/>
        <dbReference type="ChEBI" id="CHEBI:456215"/>
        <dbReference type="EC" id="6.1.1.9"/>
    </reaction>
</comment>
<dbReference type="Proteomes" id="UP000721442">
    <property type="component" value="Unassembled WGS sequence"/>
</dbReference>
<evidence type="ECO:0000259" key="12">
    <source>
        <dbReference type="Pfam" id="PF08264"/>
    </source>
</evidence>
<feature type="domain" description="Methionyl/Valyl/Leucyl/Isoleucyl-tRNA synthetase anticodon-binding" evidence="12">
    <location>
        <begin position="610"/>
        <end position="760"/>
    </location>
</feature>
<evidence type="ECO:0000256" key="6">
    <source>
        <dbReference type="ARBA" id="ARBA00022840"/>
    </source>
</evidence>
<dbReference type="AlphaFoldDB" id="A0A940DDD0"/>
<dbReference type="Gene3D" id="3.40.50.620">
    <property type="entry name" value="HUPs"/>
    <property type="match status" value="2"/>
</dbReference>
<dbReference type="Gene3D" id="3.90.740.10">
    <property type="entry name" value="Valyl/Leucyl/Isoleucyl-tRNA synthetase, editing domain"/>
    <property type="match status" value="2"/>
</dbReference>
<dbReference type="CDD" id="cd07962">
    <property type="entry name" value="Anticodon_Ia_Val"/>
    <property type="match status" value="1"/>
</dbReference>
<evidence type="ECO:0000256" key="5">
    <source>
        <dbReference type="ARBA" id="ARBA00022741"/>
    </source>
</evidence>
<dbReference type="InterPro" id="IPR009080">
    <property type="entry name" value="tRNAsynth_Ia_anticodon-bd"/>
</dbReference>
<comment type="caution">
    <text evidence="13">The sequence shown here is derived from an EMBL/GenBank/DDBJ whole genome shotgun (WGS) entry which is preliminary data.</text>
</comment>
<dbReference type="Gene3D" id="1.10.730.10">
    <property type="entry name" value="Isoleucyl-tRNA Synthetase, Domain 1"/>
    <property type="match status" value="1"/>
</dbReference>
<dbReference type="PANTHER" id="PTHR11946">
    <property type="entry name" value="VALYL-TRNA SYNTHETASES"/>
    <property type="match status" value="1"/>
</dbReference>
<keyword evidence="6 10" id="KW-0067">ATP-binding</keyword>
<dbReference type="InterPro" id="IPR009008">
    <property type="entry name" value="Val/Leu/Ile-tRNA-synth_edit"/>
</dbReference>
<evidence type="ECO:0000313" key="14">
    <source>
        <dbReference type="Proteomes" id="UP000721442"/>
    </source>
</evidence>
<dbReference type="NCBIfam" id="TIGR00422">
    <property type="entry name" value="valS"/>
    <property type="match status" value="1"/>
</dbReference>
<accession>A0A940DDD0</accession>
<feature type="short sequence motif" description="'KMSKS' region" evidence="10">
    <location>
        <begin position="526"/>
        <end position="530"/>
    </location>
</feature>
<evidence type="ECO:0000256" key="10">
    <source>
        <dbReference type="HAMAP-Rule" id="MF_02004"/>
    </source>
</evidence>
<keyword evidence="3 10" id="KW-0963">Cytoplasm</keyword>
<comment type="domain">
    <text evidence="10">ValRS has two distinct active sites: one for aminoacylation and one for editing. The misactivated threonine is translocated from the active site to the editing site.</text>
</comment>
<dbReference type="Pfam" id="PF08264">
    <property type="entry name" value="Anticodon_1"/>
    <property type="match status" value="1"/>
</dbReference>
<keyword evidence="7 10" id="KW-0648">Protein biosynthesis</keyword>
<dbReference type="InterPro" id="IPR033705">
    <property type="entry name" value="Anticodon_Ia_Val"/>
</dbReference>
<keyword evidence="10" id="KW-0175">Coiled coil</keyword>
<dbReference type="CDD" id="cd00817">
    <property type="entry name" value="ValRS_core"/>
    <property type="match status" value="1"/>
</dbReference>
<dbReference type="InterPro" id="IPR014729">
    <property type="entry name" value="Rossmann-like_a/b/a_fold"/>
</dbReference>
<dbReference type="PRINTS" id="PR00986">
    <property type="entry name" value="TRNASYNTHVAL"/>
</dbReference>
<sequence length="803" mass="91272">MKIELGKNINTREMETKIQQFWDANNFWDNDVKSDKPPFCVMMPPPNVTGNLHMGHALNNVLTDIMCRYKRMCGYDVLWQLGTDHASIATQLLVERDLSKRGINPRSLSKEELLKTAWAWKADKGGQIINQLHILGVTPAWSRERFTMDEGLSHAVTKLFVKMYNEGIIYRAKRLVNWCPKQQTSVSDLEVETREEHGKFYYFNYPLVGGGTVEIATTRPETLFGDQAIAVHPENEKLKHLIGRRAIIPLTNIEIPIIADEHADPDKGTGAVKITPAHDFDDWEVGVRHNLTPVNILTPDAKLNDNPVVPEKYRGMDRFAARAEIVADIEAAGLLVKIEDKIIPTPYSERGGVVVEPYLTDQWFVDTTKLVAPAIDAVESGKIKFMPEHRYNLYMSWMKNIRQWPISRQLWWGHRIPAWYDADGNVYVAETESDAVKQSGGRELTRDSDVLDTWFSSALWPFSTLGWPDETPELKRYYPTDLLYTAADIIFFWVARMIMMGMYVMGDVPFKTVNFHGLIRDAHGQKMSKTKGNGTDPLVVIEKFGVDALRYWVATAPIGTDIRYSEEEIKRGSKLLTKLWNASKYVLMNLTDFEPNAAAPVAIENRFIEDRWVLSELNAAIADVRKHLDKYDNCNARAALDTFFYEVFCDQYLEFIKDRFWSPEKYSAESKLSAQWTLFEVLRAIIGMYAPFIPFQTEELWQQIYKPFEGGETLHLTAFPSPAAARDTDVSEMQIALDILKTVRTMRTERKIGNGAKLETLTIPADTPSGLHGVIKSAARANEIILGDTIDFVVAAAPQSKGE</sequence>
<keyword evidence="5 10" id="KW-0547">Nucleotide-binding</keyword>
<dbReference type="InterPro" id="IPR001412">
    <property type="entry name" value="aa-tRNA-synth_I_CS"/>
</dbReference>
<feature type="domain" description="Aminoacyl-tRNA synthetase class Ia" evidence="11">
    <location>
        <begin position="18"/>
        <end position="564"/>
    </location>
</feature>
<comment type="subcellular location">
    <subcellularLocation>
        <location evidence="1 10">Cytoplasm</location>
    </subcellularLocation>
</comment>
<dbReference type="SUPFAM" id="SSF47323">
    <property type="entry name" value="Anticodon-binding domain of a subclass of class I aminoacyl-tRNA synthetases"/>
    <property type="match status" value="1"/>
</dbReference>
<dbReference type="GO" id="GO:0006438">
    <property type="term" value="P:valyl-tRNA aminoacylation"/>
    <property type="evidence" value="ECO:0007669"/>
    <property type="project" value="UniProtKB-UniRule"/>
</dbReference>